<accession>A0A1G9WXZ6</accession>
<dbReference type="EMBL" id="FNGS01000010">
    <property type="protein sequence ID" value="SDM89370.1"/>
    <property type="molecule type" value="Genomic_DNA"/>
</dbReference>
<dbReference type="STRING" id="563176.SAMN04488090_4481"/>
<dbReference type="Gene3D" id="1.25.40.390">
    <property type="match status" value="1"/>
</dbReference>
<dbReference type="InterPro" id="IPR011990">
    <property type="entry name" value="TPR-like_helical_dom_sf"/>
</dbReference>
<evidence type="ECO:0000256" key="3">
    <source>
        <dbReference type="ARBA" id="ARBA00022729"/>
    </source>
</evidence>
<dbReference type="Proteomes" id="UP000198901">
    <property type="component" value="Unassembled WGS sequence"/>
</dbReference>
<keyword evidence="3" id="KW-0732">Signal</keyword>
<feature type="domain" description="SusD-like N-terminal" evidence="7">
    <location>
        <begin position="58"/>
        <end position="206"/>
    </location>
</feature>
<evidence type="ECO:0000259" key="7">
    <source>
        <dbReference type="Pfam" id="PF14322"/>
    </source>
</evidence>
<dbReference type="PROSITE" id="PS51257">
    <property type="entry name" value="PROKAR_LIPOPROTEIN"/>
    <property type="match status" value="1"/>
</dbReference>
<evidence type="ECO:0000256" key="2">
    <source>
        <dbReference type="ARBA" id="ARBA00006275"/>
    </source>
</evidence>
<dbReference type="Pfam" id="PF14322">
    <property type="entry name" value="SusD-like_3"/>
    <property type="match status" value="1"/>
</dbReference>
<evidence type="ECO:0000313" key="9">
    <source>
        <dbReference type="Proteomes" id="UP000198901"/>
    </source>
</evidence>
<dbReference type="SUPFAM" id="SSF48452">
    <property type="entry name" value="TPR-like"/>
    <property type="match status" value="1"/>
</dbReference>
<dbReference type="RefSeq" id="WP_093208017.1">
    <property type="nucleotide sequence ID" value="NZ_FNGS01000010.1"/>
</dbReference>
<dbReference type="CDD" id="cd08977">
    <property type="entry name" value="SusD"/>
    <property type="match status" value="1"/>
</dbReference>
<dbReference type="InterPro" id="IPR033985">
    <property type="entry name" value="SusD-like_N"/>
</dbReference>
<sequence length="556" mass="62223">MKRLSLFFLSLLLISCNKLDLNPLSESSSENFYSNQAELEMAVNDLYRLVFWGNDDEAYSDNHWQRSVGGNEITYGTMDAGSGIASTLWVNCYKPIARANTFLANKDRAKNNTAESVLLRLEAEARLIRAYQYSRLITHFGDVPLLKTPVSLEESYKMTRTSREEILTFLFAEFDWAAAQLPVSYGAGELKRLTKGAALALKARTALYLGKWAEARDAAKAVIDLGAYQLHSSYTDLFLVSGETSKELIISIPRSQELSVFMDAGTVRDYISRNAGGYGAQIPTWSLVDSYECTDGLPIDQSPLYNPKKPFANRDPRMTMSIVEFGTPWLGFSYQPHPDSTQTFSYKTGKKVSNLDCRAVNTFASYTGFIWKKGIDQTWADRLAADNDIILCRYAEILLTYAEAKTELGEIDASALNALNQVRARAYGVAVTATGSYPAVKTTDAVALRTVIRRERRVELAREGLRYMDLIRWKIAEKALTRPIVGFQDPNVLDRGKWPFAGAPVIDADGIPDYSALMGNIKSLAVTNFDKNRQYLWPIPANERRVNPNLTQNSGY</sequence>
<keyword evidence="5" id="KW-0998">Cell outer membrane</keyword>
<gene>
    <name evidence="8" type="ORF">SAMN04488090_4481</name>
</gene>
<evidence type="ECO:0000256" key="1">
    <source>
        <dbReference type="ARBA" id="ARBA00004442"/>
    </source>
</evidence>
<feature type="domain" description="RagB/SusD" evidence="6">
    <location>
        <begin position="274"/>
        <end position="556"/>
    </location>
</feature>
<name>A0A1G9WXZ6_9BACT</name>
<keyword evidence="4" id="KW-0472">Membrane</keyword>
<evidence type="ECO:0000313" key="8">
    <source>
        <dbReference type="EMBL" id="SDM89370.1"/>
    </source>
</evidence>
<dbReference type="InterPro" id="IPR012944">
    <property type="entry name" value="SusD_RagB_dom"/>
</dbReference>
<dbReference type="GO" id="GO:0009279">
    <property type="term" value="C:cell outer membrane"/>
    <property type="evidence" value="ECO:0007669"/>
    <property type="project" value="UniProtKB-SubCell"/>
</dbReference>
<comment type="subcellular location">
    <subcellularLocation>
        <location evidence="1">Cell outer membrane</location>
    </subcellularLocation>
</comment>
<reference evidence="8 9" key="1">
    <citation type="submission" date="2016-10" db="EMBL/GenBank/DDBJ databases">
        <authorList>
            <person name="de Groot N.N."/>
        </authorList>
    </citation>
    <scope>NUCLEOTIDE SEQUENCE [LARGE SCALE GENOMIC DNA]</scope>
    <source>
        <strain evidence="8 9">DSM 21668</strain>
    </source>
</reference>
<dbReference type="OrthoDB" id="621018at2"/>
<proteinExistence type="inferred from homology"/>
<keyword evidence="9" id="KW-1185">Reference proteome</keyword>
<protein>
    <submittedName>
        <fullName evidence="8">Starch-binding associating with outer membrane</fullName>
    </submittedName>
</protein>
<evidence type="ECO:0000256" key="5">
    <source>
        <dbReference type="ARBA" id="ARBA00023237"/>
    </source>
</evidence>
<evidence type="ECO:0000259" key="6">
    <source>
        <dbReference type="Pfam" id="PF07980"/>
    </source>
</evidence>
<organism evidence="8 9">
    <name type="scientific">Siphonobacter aquaeclarae</name>
    <dbReference type="NCBI Taxonomy" id="563176"/>
    <lineage>
        <taxon>Bacteria</taxon>
        <taxon>Pseudomonadati</taxon>
        <taxon>Bacteroidota</taxon>
        <taxon>Cytophagia</taxon>
        <taxon>Cytophagales</taxon>
        <taxon>Cytophagaceae</taxon>
        <taxon>Siphonobacter</taxon>
    </lineage>
</organism>
<dbReference type="AlphaFoldDB" id="A0A1G9WXZ6"/>
<dbReference type="Pfam" id="PF07980">
    <property type="entry name" value="SusD_RagB"/>
    <property type="match status" value="1"/>
</dbReference>
<comment type="similarity">
    <text evidence="2">Belongs to the SusD family.</text>
</comment>
<evidence type="ECO:0000256" key="4">
    <source>
        <dbReference type="ARBA" id="ARBA00023136"/>
    </source>
</evidence>